<proteinExistence type="predicted"/>
<dbReference type="RefSeq" id="WP_025734279.1">
    <property type="nucleotide sequence ID" value="NZ_CP024963.1"/>
</dbReference>
<evidence type="ECO:0000313" key="2">
    <source>
        <dbReference type="Proteomes" id="UP000232063"/>
    </source>
</evidence>
<sequence length="64" mass="7582">MKNEVIFIFDSKKGGLDRENSTTLEEFGLILESMDIVEQIKFYIEFSRTVQQYADLFPKEENQK</sequence>
<protein>
    <submittedName>
        <fullName evidence="1">Uncharacterized protein</fullName>
    </submittedName>
</protein>
<dbReference type="AlphaFoldDB" id="A0A2K8NUR8"/>
<accession>A0A2K8NUR8</accession>
<reference evidence="1 2" key="1">
    <citation type="submission" date="2017-11" db="EMBL/GenBank/DDBJ databases">
        <title>Genome sequence of Entomoplasma luminosum PIMN-1 (ATCC 49195).</title>
        <authorList>
            <person name="Lo W.-S."/>
            <person name="Gasparich G.E."/>
            <person name="Kuo C.-H."/>
        </authorList>
    </citation>
    <scope>NUCLEOTIDE SEQUENCE [LARGE SCALE GENOMIC DNA]</scope>
    <source>
        <strain evidence="1 2">PIMN-1</strain>
    </source>
</reference>
<keyword evidence="2" id="KW-1185">Reference proteome</keyword>
<dbReference type="EMBL" id="CP024963">
    <property type="protein sequence ID" value="ATZ16908.1"/>
    <property type="molecule type" value="Genomic_DNA"/>
</dbReference>
<evidence type="ECO:0000313" key="1">
    <source>
        <dbReference type="EMBL" id="ATZ16908.1"/>
    </source>
</evidence>
<organism evidence="1 2">
    <name type="scientific">Williamsoniiplasma luminosum</name>
    <dbReference type="NCBI Taxonomy" id="214888"/>
    <lineage>
        <taxon>Bacteria</taxon>
        <taxon>Bacillati</taxon>
        <taxon>Mycoplasmatota</taxon>
        <taxon>Mollicutes</taxon>
        <taxon>Entomoplasmatales</taxon>
        <taxon>Williamsoniiplasma</taxon>
    </lineage>
</organism>
<gene>
    <name evidence="1" type="ORF">ELUMI_v1c01830</name>
</gene>
<dbReference type="Proteomes" id="UP000232063">
    <property type="component" value="Chromosome"/>
</dbReference>
<dbReference type="KEGG" id="elj:ELUMI_v1c01830"/>
<name>A0A2K8NUR8_9MOLU</name>